<evidence type="ECO:0000313" key="2">
    <source>
        <dbReference type="Proteomes" id="UP000544872"/>
    </source>
</evidence>
<dbReference type="InterPro" id="IPR058532">
    <property type="entry name" value="YjbR/MT2646/Rv2570-like"/>
</dbReference>
<dbReference type="Pfam" id="PF04237">
    <property type="entry name" value="YjbR"/>
    <property type="match status" value="1"/>
</dbReference>
<reference evidence="1 2" key="1">
    <citation type="submission" date="2020-08" db="EMBL/GenBank/DDBJ databases">
        <title>Genomic Encyclopedia of Type Strains, Phase IV (KMG-IV): sequencing the most valuable type-strain genomes for metagenomic binning, comparative biology and taxonomic classification.</title>
        <authorList>
            <person name="Goeker M."/>
        </authorList>
    </citation>
    <scope>NUCLEOTIDE SEQUENCE [LARGE SCALE GENOMIC DNA]</scope>
    <source>
        <strain evidence="1 2">DSM 11590</strain>
    </source>
</reference>
<dbReference type="SUPFAM" id="SSF142906">
    <property type="entry name" value="YjbR-like"/>
    <property type="match status" value="1"/>
</dbReference>
<proteinExistence type="predicted"/>
<dbReference type="InterPro" id="IPR038056">
    <property type="entry name" value="YjbR-like_sf"/>
</dbReference>
<dbReference type="PANTHER" id="PTHR35145">
    <property type="entry name" value="CYTOPLASMIC PROTEIN-RELATED"/>
    <property type="match status" value="1"/>
</dbReference>
<name>A0A7W9ZF11_NOVIT</name>
<dbReference type="PANTHER" id="PTHR35145:SF1">
    <property type="entry name" value="CYTOPLASMIC PROTEIN"/>
    <property type="match status" value="1"/>
</dbReference>
<keyword evidence="1" id="KW-0238">DNA-binding</keyword>
<gene>
    <name evidence="1" type="ORF">FHS48_001691</name>
</gene>
<dbReference type="AlphaFoldDB" id="A0A7W9ZF11"/>
<organism evidence="1 2">
    <name type="scientific">Novispirillum itersonii</name>
    <name type="common">Aquaspirillum itersonii</name>
    <dbReference type="NCBI Taxonomy" id="189"/>
    <lineage>
        <taxon>Bacteria</taxon>
        <taxon>Pseudomonadati</taxon>
        <taxon>Pseudomonadota</taxon>
        <taxon>Alphaproteobacteria</taxon>
        <taxon>Rhodospirillales</taxon>
        <taxon>Novispirillaceae</taxon>
        <taxon>Novispirillum</taxon>
    </lineage>
</organism>
<dbReference type="RefSeq" id="WP_184263115.1">
    <property type="nucleotide sequence ID" value="NZ_JACIIX010000005.1"/>
</dbReference>
<dbReference type="InterPro" id="IPR007351">
    <property type="entry name" value="YjbR"/>
</dbReference>
<dbReference type="EMBL" id="JACIIX010000005">
    <property type="protein sequence ID" value="MBB6210276.1"/>
    <property type="molecule type" value="Genomic_DNA"/>
</dbReference>
<evidence type="ECO:0000313" key="1">
    <source>
        <dbReference type="EMBL" id="MBB6210276.1"/>
    </source>
</evidence>
<accession>A0A7W9ZF11</accession>
<dbReference type="Gene3D" id="3.90.1150.30">
    <property type="match status" value="1"/>
</dbReference>
<sequence>MTLAEVFAYAADRYGSTPQYLWQASPDSGVLRHGTDGKWYAVFTPRPAHTLGLPGDARLDLLSVKAAPALIEMLRGSDGYHPAYHMNRKHWISLRLDGSVPRDQVLALLDGSFDLTG</sequence>
<dbReference type="GO" id="GO:0003677">
    <property type="term" value="F:DNA binding"/>
    <property type="evidence" value="ECO:0007669"/>
    <property type="project" value="UniProtKB-KW"/>
</dbReference>
<keyword evidence="2" id="KW-1185">Reference proteome</keyword>
<comment type="caution">
    <text evidence="1">The sequence shown here is derived from an EMBL/GenBank/DDBJ whole genome shotgun (WGS) entry which is preliminary data.</text>
</comment>
<protein>
    <submittedName>
        <fullName evidence="1">Putative DNA-binding protein (MmcQ/YjbR family)</fullName>
    </submittedName>
</protein>
<dbReference type="Proteomes" id="UP000544872">
    <property type="component" value="Unassembled WGS sequence"/>
</dbReference>